<protein>
    <submittedName>
        <fullName evidence="14">Methyl-accepting chemotaxis protein</fullName>
    </submittedName>
</protein>
<evidence type="ECO:0000256" key="3">
    <source>
        <dbReference type="ARBA" id="ARBA00022519"/>
    </source>
</evidence>
<proteinExistence type="inferred from homology"/>
<dbReference type="Gene3D" id="1.10.287.950">
    <property type="entry name" value="Methyl-accepting chemotaxis protein"/>
    <property type="match status" value="1"/>
</dbReference>
<keyword evidence="15" id="KW-1185">Reference proteome</keyword>
<keyword evidence="2" id="KW-0145">Chemotaxis</keyword>
<dbReference type="GO" id="GO:0007165">
    <property type="term" value="P:signal transduction"/>
    <property type="evidence" value="ECO:0007669"/>
    <property type="project" value="UniProtKB-KW"/>
</dbReference>
<evidence type="ECO:0000256" key="1">
    <source>
        <dbReference type="ARBA" id="ARBA00004429"/>
    </source>
</evidence>
<dbReference type="Proteomes" id="UP000591735">
    <property type="component" value="Unassembled WGS sequence"/>
</dbReference>
<dbReference type="SUPFAM" id="SSF58104">
    <property type="entry name" value="Methyl-accepting chemotaxis protein (MCP) signaling domain"/>
    <property type="match status" value="1"/>
</dbReference>
<feature type="domain" description="T-SNARE coiled-coil homology" evidence="12">
    <location>
        <begin position="235"/>
        <end position="297"/>
    </location>
</feature>
<dbReference type="PANTHER" id="PTHR32089:SF120">
    <property type="entry name" value="METHYL-ACCEPTING CHEMOTAXIS PROTEIN TLPQ"/>
    <property type="match status" value="1"/>
</dbReference>
<evidence type="ECO:0000256" key="7">
    <source>
        <dbReference type="ARBA" id="ARBA00023224"/>
    </source>
</evidence>
<comment type="similarity">
    <text evidence="8">Belongs to the methyl-accepting chemotaxis (MCP) protein family.</text>
</comment>
<dbReference type="Pfam" id="PF00015">
    <property type="entry name" value="MCPsignal"/>
    <property type="match status" value="1"/>
</dbReference>
<reference evidence="14 15" key="1">
    <citation type="submission" date="2020-08" db="EMBL/GenBank/DDBJ databases">
        <title>Genomic Encyclopedia of Type Strains, Phase IV (KMG-IV): sequencing the most valuable type-strain genomes for metagenomic binning, comparative biology and taxonomic classification.</title>
        <authorList>
            <person name="Goeker M."/>
        </authorList>
    </citation>
    <scope>NUCLEOTIDE SEQUENCE [LARGE SCALE GENOMIC DNA]</scope>
    <source>
        <strain evidence="14 15">DSM 22359</strain>
    </source>
</reference>
<dbReference type="PROSITE" id="PS50111">
    <property type="entry name" value="CHEMOTAXIS_TRANSDUC_2"/>
    <property type="match status" value="1"/>
</dbReference>
<evidence type="ECO:0000259" key="12">
    <source>
        <dbReference type="PROSITE" id="PS50192"/>
    </source>
</evidence>
<keyword evidence="3" id="KW-1003">Cell membrane</keyword>
<dbReference type="SMART" id="SM00304">
    <property type="entry name" value="HAMP"/>
    <property type="match status" value="1"/>
</dbReference>
<evidence type="ECO:0000256" key="8">
    <source>
        <dbReference type="ARBA" id="ARBA00029447"/>
    </source>
</evidence>
<evidence type="ECO:0000256" key="9">
    <source>
        <dbReference type="PROSITE-ProRule" id="PRU00284"/>
    </source>
</evidence>
<evidence type="ECO:0000259" key="13">
    <source>
        <dbReference type="PROSITE" id="PS50885"/>
    </source>
</evidence>
<feature type="domain" description="Methyl-accepting transducer" evidence="11">
    <location>
        <begin position="269"/>
        <end position="505"/>
    </location>
</feature>
<dbReference type="CDD" id="cd11386">
    <property type="entry name" value="MCP_signal"/>
    <property type="match status" value="1"/>
</dbReference>
<keyword evidence="6 10" id="KW-0472">Membrane</keyword>
<dbReference type="PROSITE" id="PS50885">
    <property type="entry name" value="HAMP"/>
    <property type="match status" value="1"/>
</dbReference>
<dbReference type="PRINTS" id="PR00260">
    <property type="entry name" value="CHEMTRNSDUCR"/>
</dbReference>
<evidence type="ECO:0000313" key="14">
    <source>
        <dbReference type="EMBL" id="MBB5321367.1"/>
    </source>
</evidence>
<evidence type="ECO:0000313" key="15">
    <source>
        <dbReference type="Proteomes" id="UP000591735"/>
    </source>
</evidence>
<dbReference type="RefSeq" id="WP_183702674.1">
    <property type="nucleotide sequence ID" value="NZ_JACHFE010000004.1"/>
</dbReference>
<comment type="caution">
    <text evidence="14">The sequence shown here is derived from an EMBL/GenBank/DDBJ whole genome shotgun (WGS) entry which is preliminary data.</text>
</comment>
<dbReference type="Pfam" id="PF00672">
    <property type="entry name" value="HAMP"/>
    <property type="match status" value="1"/>
</dbReference>
<dbReference type="PROSITE" id="PS50192">
    <property type="entry name" value="T_SNARE"/>
    <property type="match status" value="1"/>
</dbReference>
<dbReference type="InterPro" id="IPR000727">
    <property type="entry name" value="T_SNARE_dom"/>
</dbReference>
<evidence type="ECO:0000256" key="2">
    <source>
        <dbReference type="ARBA" id="ARBA00022500"/>
    </source>
</evidence>
<evidence type="ECO:0000259" key="11">
    <source>
        <dbReference type="PROSITE" id="PS50111"/>
    </source>
</evidence>
<gene>
    <name evidence="14" type="ORF">HNR38_001856</name>
</gene>
<keyword evidence="7 9" id="KW-0807">Transducer</keyword>
<feature type="transmembrane region" description="Helical" evidence="10">
    <location>
        <begin position="12"/>
        <end position="31"/>
    </location>
</feature>
<dbReference type="GO" id="GO:0006935">
    <property type="term" value="P:chemotaxis"/>
    <property type="evidence" value="ECO:0007669"/>
    <property type="project" value="UniProtKB-KW"/>
</dbReference>
<dbReference type="AlphaFoldDB" id="A0A840UKJ1"/>
<evidence type="ECO:0000256" key="4">
    <source>
        <dbReference type="ARBA" id="ARBA00022692"/>
    </source>
</evidence>
<dbReference type="InterPro" id="IPR003660">
    <property type="entry name" value="HAMP_dom"/>
</dbReference>
<dbReference type="PANTHER" id="PTHR32089">
    <property type="entry name" value="METHYL-ACCEPTING CHEMOTAXIS PROTEIN MCPB"/>
    <property type="match status" value="1"/>
</dbReference>
<dbReference type="GO" id="GO:0005886">
    <property type="term" value="C:plasma membrane"/>
    <property type="evidence" value="ECO:0007669"/>
    <property type="project" value="UniProtKB-SubCell"/>
</dbReference>
<dbReference type="InterPro" id="IPR004089">
    <property type="entry name" value="MCPsignal_dom"/>
</dbReference>
<dbReference type="CDD" id="cd06225">
    <property type="entry name" value="HAMP"/>
    <property type="match status" value="1"/>
</dbReference>
<comment type="subcellular location">
    <subcellularLocation>
        <location evidence="1">Cell inner membrane</location>
        <topology evidence="1">Multi-pass membrane protein</topology>
    </subcellularLocation>
</comment>
<dbReference type="SMART" id="SM00283">
    <property type="entry name" value="MA"/>
    <property type="match status" value="1"/>
</dbReference>
<keyword evidence="4 10" id="KW-0812">Transmembrane</keyword>
<keyword evidence="5 10" id="KW-1133">Transmembrane helix</keyword>
<evidence type="ECO:0000256" key="10">
    <source>
        <dbReference type="SAM" id="Phobius"/>
    </source>
</evidence>
<organism evidence="14 15">
    <name type="scientific">Marinobacter oulmenensis</name>
    <dbReference type="NCBI Taxonomy" id="643747"/>
    <lineage>
        <taxon>Bacteria</taxon>
        <taxon>Pseudomonadati</taxon>
        <taxon>Pseudomonadota</taxon>
        <taxon>Gammaproteobacteria</taxon>
        <taxon>Pseudomonadales</taxon>
        <taxon>Marinobacteraceae</taxon>
        <taxon>Marinobacter</taxon>
    </lineage>
</organism>
<accession>A0A840UKJ1</accession>
<keyword evidence="3" id="KW-0997">Cell inner membrane</keyword>
<feature type="transmembrane region" description="Helical" evidence="10">
    <location>
        <begin position="189"/>
        <end position="211"/>
    </location>
</feature>
<sequence>MRWYTKSILNRILTIIVVVNLLIAVVAGTYFSNSLGTQEQYDELVSKRVAHALEAQEILVQFKTQVQEWKNVLIRGSDDDQREKYWQRFQATEAAIQDQLDALIPRLVARDAIDLMTRFQKAHNRMGKAYREGFRAFVASGYEHSAGDQAVAGIDREPAQLIEEASALIRNHATERSTGLKESATANTAFMGALLLAAIALGTLACVLVLIKSVITPAKELIAKLRKIGEGDLTDPVTMERSDELGQLADTARALHAFLSETGTMMKNDAEQLGRMGATIRDNADTVSGQSDQAHERIDQIATAMNEMSATAQEVAQHASSVAGQVDDTTNQTREADNQIHQAVESMDRLTDQIRSSSETVKGLAESGMRVSDVMKVIREIADQTNLLALNAAIEAARAGDAGRGFAVVADEVRNLAAKTQEATVEIDEIIASIQTGSRDATEFMGASEIVARDSSDIVNTVRHTLEAITERMVAINDATTQVATAAEEQTSVSEDINRNVTEVADISEAMHKAAEDNRRTVPELEDMAQKAQKLAGRIRQ</sequence>
<evidence type="ECO:0000256" key="6">
    <source>
        <dbReference type="ARBA" id="ARBA00023136"/>
    </source>
</evidence>
<evidence type="ECO:0000256" key="5">
    <source>
        <dbReference type="ARBA" id="ARBA00022989"/>
    </source>
</evidence>
<dbReference type="InterPro" id="IPR004090">
    <property type="entry name" value="Chemotax_Me-accpt_rcpt"/>
</dbReference>
<feature type="domain" description="HAMP" evidence="13">
    <location>
        <begin position="212"/>
        <end position="264"/>
    </location>
</feature>
<dbReference type="FunFam" id="1.10.287.950:FF:000001">
    <property type="entry name" value="Methyl-accepting chemotaxis sensory transducer"/>
    <property type="match status" value="1"/>
</dbReference>
<dbReference type="GO" id="GO:0004888">
    <property type="term" value="F:transmembrane signaling receptor activity"/>
    <property type="evidence" value="ECO:0007669"/>
    <property type="project" value="InterPro"/>
</dbReference>
<dbReference type="EMBL" id="JACHFE010000004">
    <property type="protein sequence ID" value="MBB5321367.1"/>
    <property type="molecule type" value="Genomic_DNA"/>
</dbReference>
<name>A0A840UKJ1_9GAMM</name>